<dbReference type="Gene3D" id="1.20.1440.60">
    <property type="entry name" value="23S rRNA-intervening sequence"/>
    <property type="match status" value="1"/>
</dbReference>
<protein>
    <submittedName>
        <fullName evidence="1">Four helix bundle protein</fullName>
    </submittedName>
</protein>
<dbReference type="InterPro" id="IPR012657">
    <property type="entry name" value="23S_rRNA-intervening_sequence"/>
</dbReference>
<dbReference type="SUPFAM" id="SSF158446">
    <property type="entry name" value="IVS-encoded protein-like"/>
    <property type="match status" value="1"/>
</dbReference>
<name>A0A933IAL7_UNCT6</name>
<dbReference type="NCBIfam" id="TIGR02436">
    <property type="entry name" value="four helix bundle protein"/>
    <property type="match status" value="1"/>
</dbReference>
<organism evidence="1 2">
    <name type="scientific">candidate division TA06 bacterium</name>
    <dbReference type="NCBI Taxonomy" id="2250710"/>
    <lineage>
        <taxon>Bacteria</taxon>
        <taxon>Bacteria division TA06</taxon>
    </lineage>
</organism>
<proteinExistence type="predicted"/>
<accession>A0A933IAL7</accession>
<dbReference type="Proteomes" id="UP000736328">
    <property type="component" value="Unassembled WGS sequence"/>
</dbReference>
<dbReference type="InterPro" id="IPR036583">
    <property type="entry name" value="23S_rRNA_IVS_sf"/>
</dbReference>
<sequence length="66" mass="7375">MDKRQRDEFKKRIKSSIIGLMTFIDALPASQTTKIISGQLLRSGTSMGANYFEAIAASSKKDFINF</sequence>
<gene>
    <name evidence="1" type="ORF">HY768_00765</name>
</gene>
<reference evidence="1" key="1">
    <citation type="submission" date="2020-07" db="EMBL/GenBank/DDBJ databases">
        <title>Huge and variable diversity of episymbiotic CPR bacteria and DPANN archaea in groundwater ecosystems.</title>
        <authorList>
            <person name="He C.Y."/>
            <person name="Keren R."/>
            <person name="Whittaker M."/>
            <person name="Farag I.F."/>
            <person name="Doudna J."/>
            <person name="Cate J.H.D."/>
            <person name="Banfield J.F."/>
        </authorList>
    </citation>
    <scope>NUCLEOTIDE SEQUENCE</scope>
    <source>
        <strain evidence="1">NC_groundwater_1520_Pr4_B-0.1um_53_5</strain>
    </source>
</reference>
<evidence type="ECO:0000313" key="2">
    <source>
        <dbReference type="Proteomes" id="UP000736328"/>
    </source>
</evidence>
<evidence type="ECO:0000313" key="1">
    <source>
        <dbReference type="EMBL" id="MBI4725754.1"/>
    </source>
</evidence>
<dbReference type="EMBL" id="JACQXR010000008">
    <property type="protein sequence ID" value="MBI4725754.1"/>
    <property type="molecule type" value="Genomic_DNA"/>
</dbReference>
<comment type="caution">
    <text evidence="1">The sequence shown here is derived from an EMBL/GenBank/DDBJ whole genome shotgun (WGS) entry which is preliminary data.</text>
</comment>
<dbReference type="AlphaFoldDB" id="A0A933IAL7"/>